<organism evidence="1 2">
    <name type="scientific">Desulfosporosinus hippei DSM 8344</name>
    <dbReference type="NCBI Taxonomy" id="1121419"/>
    <lineage>
        <taxon>Bacteria</taxon>
        <taxon>Bacillati</taxon>
        <taxon>Bacillota</taxon>
        <taxon>Clostridia</taxon>
        <taxon>Eubacteriales</taxon>
        <taxon>Desulfitobacteriaceae</taxon>
        <taxon>Desulfosporosinus</taxon>
    </lineage>
</organism>
<dbReference type="EMBL" id="FNCP01000007">
    <property type="protein sequence ID" value="SDG87261.1"/>
    <property type="molecule type" value="Genomic_DNA"/>
</dbReference>
<dbReference type="STRING" id="1121419.SAMN05443529_10790"/>
<dbReference type="AlphaFoldDB" id="A0A1G7XT11"/>
<reference evidence="2" key="1">
    <citation type="submission" date="2016-10" db="EMBL/GenBank/DDBJ databases">
        <authorList>
            <person name="Varghese N."/>
            <person name="Submissions S."/>
        </authorList>
    </citation>
    <scope>NUCLEOTIDE SEQUENCE [LARGE SCALE GENOMIC DNA]</scope>
    <source>
        <strain evidence="2">DSM 8344</strain>
    </source>
</reference>
<sequence length="34" mass="3818">MVNITELAAQKVKEVLKNQNKENAFLRLYLAGIG</sequence>
<dbReference type="InterPro" id="IPR035903">
    <property type="entry name" value="HesB-like_dom_sf"/>
</dbReference>
<evidence type="ECO:0000313" key="1">
    <source>
        <dbReference type="EMBL" id="SDG87261.1"/>
    </source>
</evidence>
<dbReference type="Proteomes" id="UP000198656">
    <property type="component" value="Unassembled WGS sequence"/>
</dbReference>
<protein>
    <submittedName>
        <fullName evidence="1">Iron-sulfur cluster assembly protein</fullName>
    </submittedName>
</protein>
<evidence type="ECO:0000313" key="2">
    <source>
        <dbReference type="Proteomes" id="UP000198656"/>
    </source>
</evidence>
<accession>A0A1G7XT11</accession>
<dbReference type="Gene3D" id="2.60.300.12">
    <property type="entry name" value="HesB-like domain"/>
    <property type="match status" value="1"/>
</dbReference>
<gene>
    <name evidence="1" type="ORF">SAMN05443529_10790</name>
</gene>
<dbReference type="SUPFAM" id="SSF89360">
    <property type="entry name" value="HesB-like domain"/>
    <property type="match status" value="1"/>
</dbReference>
<keyword evidence="2" id="KW-1185">Reference proteome</keyword>
<name>A0A1G7XT11_9FIRM</name>
<proteinExistence type="predicted"/>